<evidence type="ECO:0000256" key="1">
    <source>
        <dbReference type="SAM" id="Coils"/>
    </source>
</evidence>
<dbReference type="AlphaFoldDB" id="A0A4Q2KG18"/>
<sequence>MIIYADGNGKILNAVQERVFQGAAGSYRLGLVSPFPETDAVTASFTLSGGKTCPPVLLSTDFSLSGIRDDNGAPLVVRSALFPSPVLSEHGRVKVQFHVRYNGQAGAEIFALEPFVFTVERGVRENLPESPSDDVYGRLLSAVSSLNADVLDGRYGARSLYCWKEDSSYGKGELVFAVRDGGEGCIVRSLVAENAQPPFADGQLNRGYWQTALDFSEMTAAHLSSLEKVKAEAQALAEKSKTEANRAESYAEKLAQMAGMRVETVENLPARGESGVLYLRVDDAGESLFELFTYASGAWQSKGSVALHLSGSRAFAFTLKAQNWAQNKQVFTAEGLAAAEISVYPDDDSAKEYLTCGVEASAESGNVVFTAKRAPQSDLGVTLVAAPMTDELYAGYYSKRETDAALTAKQDVLSFDAAPTQDSTNALSSGAVYLALEDVRAEIQEKTPKYEAGKGLAKTDNTFSVVLDAASDEALRLTSAGLRLDLSDYSTTVESDTKLSGAYTRINSVATLAEGNAERIAAAEQTAQNHEETLSALETQAAGMLGRITALEEGASFTEELVLPVSAWQNKTAVFDSAALAALSSLTAGSFVGAAPAAGYAAAFLKNNVRLVSVGAGTLTFTADTVPSTELRAILTAVI</sequence>
<dbReference type="RefSeq" id="WP_129225569.1">
    <property type="nucleotide sequence ID" value="NZ_SDOZ01000002.1"/>
</dbReference>
<keyword evidence="3" id="KW-1185">Reference proteome</keyword>
<comment type="caution">
    <text evidence="2">The sequence shown here is derived from an EMBL/GenBank/DDBJ whole genome shotgun (WGS) entry which is preliminary data.</text>
</comment>
<name>A0A4Q2KG18_9FIRM</name>
<dbReference type="EMBL" id="SDOZ01000002">
    <property type="protein sequence ID" value="RXZ62153.1"/>
    <property type="molecule type" value="Genomic_DNA"/>
</dbReference>
<evidence type="ECO:0000313" key="2">
    <source>
        <dbReference type="EMBL" id="RXZ62153.1"/>
    </source>
</evidence>
<proteinExistence type="predicted"/>
<feature type="coiled-coil region" evidence="1">
    <location>
        <begin position="513"/>
        <end position="540"/>
    </location>
</feature>
<organism evidence="2 3">
    <name type="scientific">Candidatus Borkfalkia ceftriaxoniphila</name>
    <dbReference type="NCBI Taxonomy" id="2508949"/>
    <lineage>
        <taxon>Bacteria</taxon>
        <taxon>Bacillati</taxon>
        <taxon>Bacillota</taxon>
        <taxon>Clostridia</taxon>
        <taxon>Christensenellales</taxon>
        <taxon>Christensenellaceae</taxon>
        <taxon>Candidatus Borkfalkia</taxon>
    </lineage>
</organism>
<gene>
    <name evidence="2" type="ORF">ESZ91_07105</name>
</gene>
<protein>
    <submittedName>
        <fullName evidence="2">Uncharacterized protein</fullName>
    </submittedName>
</protein>
<dbReference type="Proteomes" id="UP000291269">
    <property type="component" value="Unassembled WGS sequence"/>
</dbReference>
<evidence type="ECO:0000313" key="3">
    <source>
        <dbReference type="Proteomes" id="UP000291269"/>
    </source>
</evidence>
<accession>A0A4Q2KG18</accession>
<reference evidence="2 3" key="1">
    <citation type="journal article" date="2019" name="Gut">
        <title>Antibiotics-induced monodominance of a novel gut bacterial order.</title>
        <authorList>
            <person name="Hildebrand F."/>
            <person name="Moitinho-Silva L."/>
            <person name="Blasche S."/>
            <person name="Jahn M.T."/>
            <person name="Gossmann T.I."/>
            <person name="Heuerta-Cepas J."/>
            <person name="Hercog R."/>
            <person name="Luetge M."/>
            <person name="Bahram M."/>
            <person name="Pryszlak A."/>
            <person name="Alves R.J."/>
            <person name="Waszak S.M."/>
            <person name="Zhu A."/>
            <person name="Ye L."/>
            <person name="Costea P.I."/>
            <person name="Aalvink S."/>
            <person name="Belzer C."/>
            <person name="Forslund S.K."/>
            <person name="Sunagawa S."/>
            <person name="Hentschel U."/>
            <person name="Merten C."/>
            <person name="Patil K.R."/>
            <person name="Benes V."/>
            <person name="Bork P."/>
        </authorList>
    </citation>
    <scope>NUCLEOTIDE SEQUENCE [LARGE SCALE GENOMIC DNA]</scope>
    <source>
        <strain evidence="2 3">HDS1380</strain>
    </source>
</reference>
<keyword evidence="1" id="KW-0175">Coiled coil</keyword>